<organism evidence="3">
    <name type="scientific">Coccidioides posadasii (strain RMSCC 757 / Silveira)</name>
    <name type="common">Valley fever fungus</name>
    <dbReference type="NCBI Taxonomy" id="443226"/>
    <lineage>
        <taxon>Eukaryota</taxon>
        <taxon>Fungi</taxon>
        <taxon>Dikarya</taxon>
        <taxon>Ascomycota</taxon>
        <taxon>Pezizomycotina</taxon>
        <taxon>Eurotiomycetes</taxon>
        <taxon>Eurotiomycetidae</taxon>
        <taxon>Onygenales</taxon>
        <taxon>Onygenaceae</taxon>
        <taxon>Coccidioides</taxon>
    </lineage>
</organism>
<name>E9D4C4_COCPS</name>
<dbReference type="VEuPathDB" id="FungiDB:CPSG_04463"/>
<evidence type="ECO:0000313" key="2">
    <source>
        <dbReference type="EMBL" id="EFW18917.1"/>
    </source>
</evidence>
<accession>E9D4C4</accession>
<proteinExistence type="predicted"/>
<gene>
    <name evidence="2" type="ORF">CPSG_04463</name>
</gene>
<dbReference type="AlphaFoldDB" id="E9D4C4"/>
<keyword evidence="3" id="KW-1185">Reference proteome</keyword>
<reference evidence="3" key="1">
    <citation type="journal article" date="2010" name="Genome Res.">
        <title>Population genomic sequencing of Coccidioides fungi reveals recent hybridization and transposon control.</title>
        <authorList>
            <person name="Neafsey D.E."/>
            <person name="Barker B.M."/>
            <person name="Sharpton T.J."/>
            <person name="Stajich J.E."/>
            <person name="Park D.J."/>
            <person name="Whiston E."/>
            <person name="Hung C.-Y."/>
            <person name="McMahan C."/>
            <person name="White J."/>
            <person name="Sykes S."/>
            <person name="Heiman D."/>
            <person name="Young S."/>
            <person name="Zeng Q."/>
            <person name="Abouelleil A."/>
            <person name="Aftuck L."/>
            <person name="Bessette D."/>
            <person name="Brown A."/>
            <person name="FitzGerald M."/>
            <person name="Lui A."/>
            <person name="Macdonald J.P."/>
            <person name="Priest M."/>
            <person name="Orbach M.J."/>
            <person name="Galgiani J.N."/>
            <person name="Kirkland T.N."/>
            <person name="Cole G.T."/>
            <person name="Birren B.W."/>
            <person name="Henn M.R."/>
            <person name="Taylor J.W."/>
            <person name="Rounsley S.D."/>
        </authorList>
    </citation>
    <scope>NUCLEOTIDE SEQUENCE [LARGE SCALE GENOMIC DNA]</scope>
    <source>
        <strain evidence="3">RMSCC 757 / Silveira</strain>
    </source>
</reference>
<dbReference type="EMBL" id="GL636491">
    <property type="protein sequence ID" value="EFW18917.1"/>
    <property type="molecule type" value="Genomic_DNA"/>
</dbReference>
<dbReference type="HOGENOM" id="CLU_2305833_0_0_1"/>
<sequence>MARVPGRSTTILQPRNKPKSRRPEDDESLWARTPDGEKIFRLNPTAPPPHSLTLSARIQVVPLPPAPMFGVYSTREIRQAKLSHGIQPELAALCRIDLWV</sequence>
<protein>
    <submittedName>
        <fullName evidence="2">Predicted protein</fullName>
    </submittedName>
</protein>
<evidence type="ECO:0000256" key="1">
    <source>
        <dbReference type="SAM" id="MobiDB-lite"/>
    </source>
</evidence>
<feature type="region of interest" description="Disordered" evidence="1">
    <location>
        <begin position="1"/>
        <end position="40"/>
    </location>
</feature>
<evidence type="ECO:0000313" key="3">
    <source>
        <dbReference type="Proteomes" id="UP000002497"/>
    </source>
</evidence>
<reference evidence="3" key="2">
    <citation type="submission" date="2010-03" db="EMBL/GenBank/DDBJ databases">
        <title>The genome sequence of Coccidioides posadasii strain Silveira.</title>
        <authorList>
            <consortium name="The Broad Institute Genome Sequencing Center for Infectious Disease"/>
            <person name="Neafsey D."/>
            <person name="Orbach M."/>
            <person name="Henn M.R."/>
            <person name="Cole G.T."/>
            <person name="Galgiani J."/>
            <person name="Gardner M.J."/>
            <person name="Kirkland T.N."/>
            <person name="Taylor J.W."/>
            <person name="Young S.K."/>
            <person name="Zeng Q."/>
            <person name="Koehrsen M."/>
            <person name="Alvarado L."/>
            <person name="Berlin A."/>
            <person name="Borenstein D."/>
            <person name="Chapman S.B."/>
            <person name="Chen Z."/>
            <person name="Engels R."/>
            <person name="Freedman E."/>
            <person name="Gellesch M."/>
            <person name="Goldberg J."/>
            <person name="Griggs A."/>
            <person name="Gujja S."/>
            <person name="Heilman E."/>
            <person name="Heiman D."/>
            <person name="Howarth C."/>
            <person name="Jen D."/>
            <person name="Larson L."/>
            <person name="Mehta T."/>
            <person name="Neiman D."/>
            <person name="Park D."/>
            <person name="Pearson M."/>
            <person name="Richards J."/>
            <person name="Roberts A."/>
            <person name="Saif S."/>
            <person name="Shea T."/>
            <person name="Shenoy N."/>
            <person name="Sisk P."/>
            <person name="Stolte C."/>
            <person name="Sykes S."/>
            <person name="Walk T."/>
            <person name="White J."/>
            <person name="Yandava C."/>
            <person name="Haas B."/>
            <person name="Nusbaum C."/>
            <person name="Birren B."/>
        </authorList>
    </citation>
    <scope>NUCLEOTIDE SEQUENCE [LARGE SCALE GENOMIC DNA]</scope>
    <source>
        <strain evidence="3">RMSCC 757 / Silveira</strain>
    </source>
</reference>
<dbReference type="Proteomes" id="UP000002497">
    <property type="component" value="Unassembled WGS sequence"/>
</dbReference>